<evidence type="ECO:0000313" key="3">
    <source>
        <dbReference type="EMBL" id="NGX98230.1"/>
    </source>
</evidence>
<dbReference type="Gene3D" id="3.30.300.20">
    <property type="match status" value="1"/>
</dbReference>
<accession>A0A7C9VM08</accession>
<comment type="similarity">
    <text evidence="1">Belongs to the OsmC/Ohr family.</text>
</comment>
<dbReference type="InterPro" id="IPR036102">
    <property type="entry name" value="OsmC/Ohrsf"/>
</dbReference>
<name>A0A7C9VM08_9BRAD</name>
<protein>
    <submittedName>
        <fullName evidence="3">Organic hydroperoxide resistance protein</fullName>
    </submittedName>
</protein>
<dbReference type="Pfam" id="PF02566">
    <property type="entry name" value="OsmC"/>
    <property type="match status" value="1"/>
</dbReference>
<dbReference type="SUPFAM" id="SSF82784">
    <property type="entry name" value="OsmC-like"/>
    <property type="match status" value="1"/>
</dbReference>
<comment type="caution">
    <text evidence="3">The sequence shown here is derived from an EMBL/GenBank/DDBJ whole genome shotgun (WGS) entry which is preliminary data.</text>
</comment>
<dbReference type="AlphaFoldDB" id="A0A7C9VM08"/>
<reference evidence="3" key="1">
    <citation type="submission" date="2020-02" db="EMBL/GenBank/DDBJ databases">
        <title>Draft genome sequence of Candidatus Afipia apatlaquensis IBT-C3, a potential strain for decolorization of textile dyes.</title>
        <authorList>
            <person name="Sanchez-Reyes A."/>
            <person name="Breton-Deval L."/>
            <person name="Mangelson H."/>
            <person name="Sanchez-Flores A."/>
        </authorList>
    </citation>
    <scope>NUCLEOTIDE SEQUENCE [LARGE SCALE GENOMIC DNA]</scope>
    <source>
        <strain evidence="3">IBT-C3</strain>
    </source>
</reference>
<dbReference type="InterPro" id="IPR003718">
    <property type="entry name" value="OsmC/Ohr_fam"/>
</dbReference>
<dbReference type="InterPro" id="IPR019953">
    <property type="entry name" value="OHR"/>
</dbReference>
<gene>
    <name evidence="3" type="ORF">G4V63_24390</name>
</gene>
<dbReference type="NCBIfam" id="TIGR03561">
    <property type="entry name" value="organ_hyd_perox"/>
    <property type="match status" value="1"/>
</dbReference>
<dbReference type="Gene3D" id="2.20.25.10">
    <property type="match status" value="1"/>
</dbReference>
<evidence type="ECO:0000256" key="2">
    <source>
        <dbReference type="SAM" id="MobiDB-lite"/>
    </source>
</evidence>
<feature type="region of interest" description="Disordered" evidence="2">
    <location>
        <begin position="1"/>
        <end position="47"/>
    </location>
</feature>
<dbReference type="GO" id="GO:0006979">
    <property type="term" value="P:response to oxidative stress"/>
    <property type="evidence" value="ECO:0007669"/>
    <property type="project" value="InterPro"/>
</dbReference>
<dbReference type="PANTHER" id="PTHR33797:SF2">
    <property type="entry name" value="ORGANIC HYDROPEROXIDE RESISTANCE PROTEIN-LIKE"/>
    <property type="match status" value="1"/>
</dbReference>
<dbReference type="InterPro" id="IPR015946">
    <property type="entry name" value="KH_dom-like_a/b"/>
</dbReference>
<evidence type="ECO:0000256" key="1">
    <source>
        <dbReference type="ARBA" id="ARBA00007378"/>
    </source>
</evidence>
<organism evidence="3 4">
    <name type="scientific">Candidatus Afipia apatlaquensis</name>
    <dbReference type="NCBI Taxonomy" id="2712852"/>
    <lineage>
        <taxon>Bacteria</taxon>
        <taxon>Pseudomonadati</taxon>
        <taxon>Pseudomonadota</taxon>
        <taxon>Alphaproteobacteria</taxon>
        <taxon>Hyphomicrobiales</taxon>
        <taxon>Nitrobacteraceae</taxon>
        <taxon>Afipia</taxon>
    </lineage>
</organism>
<evidence type="ECO:0000313" key="4">
    <source>
        <dbReference type="Proteomes" id="UP000480266"/>
    </source>
</evidence>
<dbReference type="EMBL" id="JAAMRR010001237">
    <property type="protein sequence ID" value="NGX98230.1"/>
    <property type="molecule type" value="Genomic_DNA"/>
</dbReference>
<dbReference type="PANTHER" id="PTHR33797">
    <property type="entry name" value="ORGANIC HYDROPEROXIDE RESISTANCE PROTEIN-LIKE"/>
    <property type="match status" value="1"/>
</dbReference>
<feature type="compositionally biased region" description="Polar residues" evidence="2">
    <location>
        <begin position="38"/>
        <end position="47"/>
    </location>
</feature>
<dbReference type="Proteomes" id="UP000480266">
    <property type="component" value="Unassembled WGS sequence"/>
</dbReference>
<sequence>MTTHIDQVLYTGKTHTTGGRDGAARSADGQLDLKLSPPGSNRPGTNPEQLFAAGWSACFIGAMNRAAGGLKVKLPADLAVDAEVDLGKTGEEFFLQARLNVSLPGLDREVARAVVDGAHQICPYSKLTRGNINVELNLV</sequence>
<keyword evidence="4" id="KW-1185">Reference proteome</keyword>
<proteinExistence type="inferred from homology"/>